<comment type="caution">
    <text evidence="6">The sequence shown here is derived from an EMBL/GenBank/DDBJ whole genome shotgun (WGS) entry which is preliminary data.</text>
</comment>
<evidence type="ECO:0000256" key="1">
    <source>
        <dbReference type="ARBA" id="ARBA00012513"/>
    </source>
</evidence>
<protein>
    <recommendedName>
        <fullName evidence="1">non-specific serine/threonine protein kinase</fullName>
        <ecNumber evidence="1">2.7.11.1</ecNumber>
    </recommendedName>
</protein>
<evidence type="ECO:0000256" key="4">
    <source>
        <dbReference type="SAM" id="MobiDB-lite"/>
    </source>
</evidence>
<dbReference type="EMBL" id="JAKEKT020000160">
    <property type="protein sequence ID" value="KAL1633268.1"/>
    <property type="molecule type" value="Genomic_DNA"/>
</dbReference>
<gene>
    <name evidence="6" type="ORF">SLS58_011157</name>
</gene>
<sequence>MAPFTERQLEIINQHPLKSVLDAFRTTFKSTHPRMSSRNVEPFEKILVNIFMTHPAALLLPGHGQSNGTLVVDIGPLYGQLATGAADIKHTARLVQNVVADKDDATIWATVYKLIGDTKPPYSPISSHQPANPRTPPRSAPAPSFQETPTNFHSGSSVGTSEQRKDIDPLLHGEVRRSLIIDHPGIFDAFYGRVSHLEDVAKAVFDACKSSDPPRFVEGTGWTDWPSTCSENEVLSFLENLIDHFLLVAKNGGFQPAKRRPFVARPNQALRGTKANRKLDVGIMSDTASDSEPVWWSKILIAGELKSNPNRSVSLETSYDIARYAREVLSSQDTRRFALGFTLCGSLMRLWEFDRLGCVGSTFFDIQNEGHRFVSVVLGWLWMNDEELGFDPTISEDDDGTKYLEIRRSGRSERIRLERTMTRQRVIAGRATTCWEGWIEGDSDDNSDDGSDGSPQRVVVKDSWQYEDRPEEGPLLEDATAAGVDNIARHYHHETVHVGGIPDDVIGNVRKELGPGGRRESKSHDSPVTAILTSSSSQQQSRASSRASNKSLKRSSDQVTMPPPSKRPRSNRPPNRVHRRVVMRDVGKNLYHASSLRAMLTGLLGGLKGHESLVAKAGILHRDISIGNVMLNDAEDDGFLIDVDLAIKMDREEASGAPSKTGTKVFMAIGALKGDPHLDLHDKESFFWLLLWISTHWMGPGKPLTSSTICDKWDTMSTEDLAKNKIGAINEEDSLATELETHLTEFCMPLKPCIQELRTVVFPGGSRRRTNDPALYGQMVSVLEKAKESV</sequence>
<comment type="catalytic activity">
    <reaction evidence="3">
        <text>L-seryl-[protein] + ATP = O-phospho-L-seryl-[protein] + ADP + H(+)</text>
        <dbReference type="Rhea" id="RHEA:17989"/>
        <dbReference type="Rhea" id="RHEA-COMP:9863"/>
        <dbReference type="Rhea" id="RHEA-COMP:11604"/>
        <dbReference type="ChEBI" id="CHEBI:15378"/>
        <dbReference type="ChEBI" id="CHEBI:29999"/>
        <dbReference type="ChEBI" id="CHEBI:30616"/>
        <dbReference type="ChEBI" id="CHEBI:83421"/>
        <dbReference type="ChEBI" id="CHEBI:456216"/>
        <dbReference type="EC" id="2.7.11.1"/>
    </reaction>
</comment>
<feature type="compositionally biased region" description="Basic residues" evidence="4">
    <location>
        <begin position="566"/>
        <end position="579"/>
    </location>
</feature>
<feature type="domain" description="Fungal-type protein kinase" evidence="5">
    <location>
        <begin position="279"/>
        <end position="693"/>
    </location>
</feature>
<dbReference type="Proteomes" id="UP001521184">
    <property type="component" value="Unassembled WGS sequence"/>
</dbReference>
<feature type="compositionally biased region" description="Acidic residues" evidence="4">
    <location>
        <begin position="439"/>
        <end position="451"/>
    </location>
</feature>
<feature type="region of interest" description="Disordered" evidence="4">
    <location>
        <begin position="122"/>
        <end position="167"/>
    </location>
</feature>
<evidence type="ECO:0000259" key="5">
    <source>
        <dbReference type="Pfam" id="PF17667"/>
    </source>
</evidence>
<feature type="compositionally biased region" description="Polar residues" evidence="4">
    <location>
        <begin position="145"/>
        <end position="161"/>
    </location>
</feature>
<dbReference type="PROSITE" id="PS00109">
    <property type="entry name" value="PROTEIN_KINASE_TYR"/>
    <property type="match status" value="1"/>
</dbReference>
<dbReference type="Gene3D" id="1.10.510.10">
    <property type="entry name" value="Transferase(Phosphotransferase) domain 1"/>
    <property type="match status" value="1"/>
</dbReference>
<reference evidence="6 7" key="1">
    <citation type="journal article" date="2023" name="Plant Dis.">
        <title>First Report of Diplodia intermedia Causing Canker and Dieback Diseases on Apple Trees in Canada.</title>
        <authorList>
            <person name="Ellouze W."/>
            <person name="Ilyukhin E."/>
            <person name="Sulman M."/>
            <person name="Ali S."/>
        </authorList>
    </citation>
    <scope>NUCLEOTIDE SEQUENCE [LARGE SCALE GENOMIC DNA]</scope>
    <source>
        <strain evidence="6 7">M45-28</strain>
    </source>
</reference>
<evidence type="ECO:0000256" key="2">
    <source>
        <dbReference type="ARBA" id="ARBA00047899"/>
    </source>
</evidence>
<feature type="compositionally biased region" description="Low complexity" evidence="4">
    <location>
        <begin position="534"/>
        <end position="550"/>
    </location>
</feature>
<organism evidence="6 7">
    <name type="scientific">Diplodia intermedia</name>
    <dbReference type="NCBI Taxonomy" id="856260"/>
    <lineage>
        <taxon>Eukaryota</taxon>
        <taxon>Fungi</taxon>
        <taxon>Dikarya</taxon>
        <taxon>Ascomycota</taxon>
        <taxon>Pezizomycotina</taxon>
        <taxon>Dothideomycetes</taxon>
        <taxon>Dothideomycetes incertae sedis</taxon>
        <taxon>Botryosphaeriales</taxon>
        <taxon>Botryosphaeriaceae</taxon>
        <taxon>Diplodia</taxon>
    </lineage>
</organism>
<dbReference type="EC" id="2.7.11.1" evidence="1"/>
<dbReference type="SUPFAM" id="SSF56112">
    <property type="entry name" value="Protein kinase-like (PK-like)"/>
    <property type="match status" value="1"/>
</dbReference>
<evidence type="ECO:0000313" key="7">
    <source>
        <dbReference type="Proteomes" id="UP001521184"/>
    </source>
</evidence>
<name>A0ABR3T129_9PEZI</name>
<keyword evidence="7" id="KW-1185">Reference proteome</keyword>
<feature type="region of interest" description="Disordered" evidence="4">
    <location>
        <begin position="498"/>
        <end position="579"/>
    </location>
</feature>
<evidence type="ECO:0000256" key="3">
    <source>
        <dbReference type="ARBA" id="ARBA00048679"/>
    </source>
</evidence>
<accession>A0ABR3T129</accession>
<dbReference type="InterPro" id="IPR011009">
    <property type="entry name" value="Kinase-like_dom_sf"/>
</dbReference>
<evidence type="ECO:0000313" key="6">
    <source>
        <dbReference type="EMBL" id="KAL1633268.1"/>
    </source>
</evidence>
<dbReference type="PANTHER" id="PTHR38248:SF2">
    <property type="entry name" value="FUNK1 11"/>
    <property type="match status" value="1"/>
</dbReference>
<feature type="region of interest" description="Disordered" evidence="4">
    <location>
        <begin position="438"/>
        <end position="457"/>
    </location>
</feature>
<dbReference type="InterPro" id="IPR008266">
    <property type="entry name" value="Tyr_kinase_AS"/>
</dbReference>
<dbReference type="PANTHER" id="PTHR38248">
    <property type="entry name" value="FUNK1 6"/>
    <property type="match status" value="1"/>
</dbReference>
<feature type="compositionally biased region" description="Basic and acidic residues" evidence="4">
    <location>
        <begin position="509"/>
        <end position="525"/>
    </location>
</feature>
<dbReference type="Pfam" id="PF17667">
    <property type="entry name" value="Pkinase_fungal"/>
    <property type="match status" value="1"/>
</dbReference>
<comment type="catalytic activity">
    <reaction evidence="2">
        <text>L-threonyl-[protein] + ATP = O-phospho-L-threonyl-[protein] + ADP + H(+)</text>
        <dbReference type="Rhea" id="RHEA:46608"/>
        <dbReference type="Rhea" id="RHEA-COMP:11060"/>
        <dbReference type="Rhea" id="RHEA-COMP:11605"/>
        <dbReference type="ChEBI" id="CHEBI:15378"/>
        <dbReference type="ChEBI" id="CHEBI:30013"/>
        <dbReference type="ChEBI" id="CHEBI:30616"/>
        <dbReference type="ChEBI" id="CHEBI:61977"/>
        <dbReference type="ChEBI" id="CHEBI:456216"/>
        <dbReference type="EC" id="2.7.11.1"/>
    </reaction>
</comment>
<dbReference type="InterPro" id="IPR040976">
    <property type="entry name" value="Pkinase_fungal"/>
</dbReference>
<proteinExistence type="predicted"/>